<dbReference type="EMBL" id="FN649742">
    <property type="protein sequence ID" value="CBN75452.1"/>
    <property type="molecule type" value="Genomic_DNA"/>
</dbReference>
<organism evidence="5 6">
    <name type="scientific">Ectocarpus siliculosus</name>
    <name type="common">Brown alga</name>
    <name type="synonym">Conferva siliculosa</name>
    <dbReference type="NCBI Taxonomy" id="2880"/>
    <lineage>
        <taxon>Eukaryota</taxon>
        <taxon>Sar</taxon>
        <taxon>Stramenopiles</taxon>
        <taxon>Ochrophyta</taxon>
        <taxon>PX clade</taxon>
        <taxon>Phaeophyceae</taxon>
        <taxon>Ectocarpales</taxon>
        <taxon>Ectocarpaceae</taxon>
        <taxon>Ectocarpus</taxon>
    </lineage>
</organism>
<dbReference type="SUPFAM" id="SSF63825">
    <property type="entry name" value="YWTD domain"/>
    <property type="match status" value="1"/>
</dbReference>
<dbReference type="InParanoid" id="D8LUB1"/>
<evidence type="ECO:0000256" key="1">
    <source>
        <dbReference type="ARBA" id="ARBA00022729"/>
    </source>
</evidence>
<dbReference type="EMBL" id="FN649232">
    <property type="protein sequence ID" value="CBN75452.1"/>
    <property type="molecule type" value="Genomic_DNA"/>
</dbReference>
<dbReference type="CDD" id="cd00055">
    <property type="entry name" value="EGF_Lam"/>
    <property type="match status" value="1"/>
</dbReference>
<feature type="domain" description="EGF-like" evidence="4">
    <location>
        <begin position="335"/>
        <end position="369"/>
    </location>
</feature>
<dbReference type="Pfam" id="PF07974">
    <property type="entry name" value="EGF_2"/>
    <property type="match status" value="2"/>
</dbReference>
<dbReference type="PANTHER" id="PTHR14949:SF56">
    <property type="entry name" value="EGF-LIKE-DOMAIN, MULTIPLE 7"/>
    <property type="match status" value="1"/>
</dbReference>
<proteinExistence type="predicted"/>
<comment type="caution">
    <text evidence="3">Lacks conserved residue(s) required for the propagation of feature annotation.</text>
</comment>
<evidence type="ECO:0000313" key="6">
    <source>
        <dbReference type="Proteomes" id="UP000002630"/>
    </source>
</evidence>
<keyword evidence="3" id="KW-0245">EGF-like domain</keyword>
<accession>D8LUB1</accession>
<evidence type="ECO:0000256" key="3">
    <source>
        <dbReference type="PROSITE-ProRule" id="PRU00076"/>
    </source>
</evidence>
<dbReference type="OrthoDB" id="6130531at2759"/>
<sequence length="643" mass="69402">MCMGREGCRYNELRDGETTDDTPDDGRIIFVNATDNTTDLSNALALDMTYRVLYYGHENQVMRVPLPSDLVAEGIWHAANGTADGLAEAFVTLPGDERPGYLEMDLRPDKRYLYLTVPGNDSVPDGRIYFVDAQVRGKDGGEDGVVIRCDLDGTSVEIAASQNMSDPRALVLDVRLAVMYLTDTHVPSIMRGNMRNYTDEGIVTILSGVTQERPGVLQVEDYYQALTDPQALQLDTRLEDLDLLYFSDYGTGYIYSVETDGNNANALMRMGRPKSFVFDLGEGYPTFTLYYDCHGHGVCSGAPYFTCSCDDGWEGNCAQRSCPEGPAWFDEAATDGTAHAYAECSARGLCDRETGVCACSDGFTGDACQRMTCPNDCNGNGKCLSLRQLGLLALDSDYVPSPFVYGSTAGNQLTWDADAVYGCYCDWMGYQGGGPSYTNLSDWTGYDCSRKSCPTGDDRKAAMFNSTDFERQNLTCTLGSGVVNASFSISFRQGTTDLMTGNSTLLDLEQALEGLSTIGDVEVTMVGHDSDSHATAMLCNSSSGHPASIVFKTELGDLPLLSIATSTSSPSSSSSDSTVSLEVAEVTRGTKLDAECSRHGYCDYAEGECVCFDGWASSDGDGAVGHRRDCGWFPGEAGAVETV</sequence>
<evidence type="ECO:0000313" key="5">
    <source>
        <dbReference type="EMBL" id="CBN75452.1"/>
    </source>
</evidence>
<dbReference type="eggNOG" id="KOG1225">
    <property type="taxonomic scope" value="Eukaryota"/>
</dbReference>
<dbReference type="PROSITE" id="PS50026">
    <property type="entry name" value="EGF_3"/>
    <property type="match status" value="1"/>
</dbReference>
<gene>
    <name evidence="5" type="ORF">Esi_0099_0069</name>
</gene>
<dbReference type="InterPro" id="IPR011042">
    <property type="entry name" value="6-blade_b-propeller_TolB-like"/>
</dbReference>
<evidence type="ECO:0000256" key="2">
    <source>
        <dbReference type="ARBA" id="ARBA00023157"/>
    </source>
</evidence>
<name>D8LUB1_ECTSI</name>
<dbReference type="PROSITE" id="PS01186">
    <property type="entry name" value="EGF_2"/>
    <property type="match status" value="1"/>
</dbReference>
<dbReference type="InterPro" id="IPR013111">
    <property type="entry name" value="EGF_extracell"/>
</dbReference>
<dbReference type="Gene3D" id="2.120.10.30">
    <property type="entry name" value="TolB, C-terminal domain"/>
    <property type="match status" value="1"/>
</dbReference>
<reference evidence="5 6" key="1">
    <citation type="journal article" date="2010" name="Nature">
        <title>The Ectocarpus genome and the independent evolution of multicellularity in brown algae.</title>
        <authorList>
            <person name="Cock J.M."/>
            <person name="Sterck L."/>
            <person name="Rouze P."/>
            <person name="Scornet D."/>
            <person name="Allen A.E."/>
            <person name="Amoutzias G."/>
            <person name="Anthouard V."/>
            <person name="Artiguenave F."/>
            <person name="Aury J.M."/>
            <person name="Badger J.H."/>
            <person name="Beszteri B."/>
            <person name="Billiau K."/>
            <person name="Bonnet E."/>
            <person name="Bothwell J.H."/>
            <person name="Bowler C."/>
            <person name="Boyen C."/>
            <person name="Brownlee C."/>
            <person name="Carrano C.J."/>
            <person name="Charrier B."/>
            <person name="Cho G.Y."/>
            <person name="Coelho S.M."/>
            <person name="Collen J."/>
            <person name="Corre E."/>
            <person name="Da Silva C."/>
            <person name="Delage L."/>
            <person name="Delaroque N."/>
            <person name="Dittami S.M."/>
            <person name="Doulbeau S."/>
            <person name="Elias M."/>
            <person name="Farnham G."/>
            <person name="Gachon C.M."/>
            <person name="Gschloessl B."/>
            <person name="Heesch S."/>
            <person name="Jabbari K."/>
            <person name="Jubin C."/>
            <person name="Kawai H."/>
            <person name="Kimura K."/>
            <person name="Kloareg B."/>
            <person name="Kupper F.C."/>
            <person name="Lang D."/>
            <person name="Le Bail A."/>
            <person name="Leblanc C."/>
            <person name="Lerouge P."/>
            <person name="Lohr M."/>
            <person name="Lopez P.J."/>
            <person name="Martens C."/>
            <person name="Maumus F."/>
            <person name="Michel G."/>
            <person name="Miranda-Saavedra D."/>
            <person name="Morales J."/>
            <person name="Moreau H."/>
            <person name="Motomura T."/>
            <person name="Nagasato C."/>
            <person name="Napoli C.A."/>
            <person name="Nelson D.R."/>
            <person name="Nyvall-Collen P."/>
            <person name="Peters A.F."/>
            <person name="Pommier C."/>
            <person name="Potin P."/>
            <person name="Poulain J."/>
            <person name="Quesneville H."/>
            <person name="Read B."/>
            <person name="Rensing S.A."/>
            <person name="Ritter A."/>
            <person name="Rousvoal S."/>
            <person name="Samanta M."/>
            <person name="Samson G."/>
            <person name="Schroeder D.C."/>
            <person name="Segurens B."/>
            <person name="Strittmatter M."/>
            <person name="Tonon T."/>
            <person name="Tregear J.W."/>
            <person name="Valentin K."/>
            <person name="von Dassow P."/>
            <person name="Yamagishi T."/>
            <person name="Van de Peer Y."/>
            <person name="Wincker P."/>
        </authorList>
    </citation>
    <scope>NUCLEOTIDE SEQUENCE [LARGE SCALE GENOMIC DNA]</scope>
    <source>
        <strain evidence="6">Ec32 / CCAP1310/4</strain>
    </source>
</reference>
<dbReference type="PROSITE" id="PS00022">
    <property type="entry name" value="EGF_1"/>
    <property type="match status" value="1"/>
</dbReference>
<keyword evidence="1" id="KW-0732">Signal</keyword>
<dbReference type="PANTHER" id="PTHR14949">
    <property type="entry name" value="EGF-LIKE-DOMAIN, MULTIPLE 7, 8"/>
    <property type="match status" value="1"/>
</dbReference>
<dbReference type="STRING" id="2880.D8LUB1"/>
<protein>
    <recommendedName>
        <fullName evidence="4">EGF-like domain-containing protein</fullName>
    </recommendedName>
</protein>
<dbReference type="Proteomes" id="UP000002630">
    <property type="component" value="Linkage Group LG17"/>
</dbReference>
<dbReference type="InterPro" id="IPR002049">
    <property type="entry name" value="LE_dom"/>
</dbReference>
<dbReference type="AlphaFoldDB" id="D8LUB1"/>
<evidence type="ECO:0000259" key="4">
    <source>
        <dbReference type="PROSITE" id="PS50026"/>
    </source>
</evidence>
<dbReference type="Gene3D" id="2.10.25.10">
    <property type="entry name" value="Laminin"/>
    <property type="match status" value="1"/>
</dbReference>
<keyword evidence="2 3" id="KW-1015">Disulfide bond</keyword>
<keyword evidence="6" id="KW-1185">Reference proteome</keyword>
<dbReference type="InterPro" id="IPR050969">
    <property type="entry name" value="Dev_Signal_Modulators"/>
</dbReference>
<dbReference type="InterPro" id="IPR000742">
    <property type="entry name" value="EGF"/>
</dbReference>
<feature type="disulfide bond" evidence="3">
    <location>
        <begin position="359"/>
        <end position="368"/>
    </location>
</feature>